<dbReference type="InterPro" id="IPR007621">
    <property type="entry name" value="TPM_dom"/>
</dbReference>
<accession>A0A7M3S9V7</accession>
<protein>
    <recommendedName>
        <fullName evidence="4">TPM domain-containing protein</fullName>
    </recommendedName>
</protein>
<dbReference type="Proteomes" id="UP000515703">
    <property type="component" value="Chromosome"/>
</dbReference>
<feature type="compositionally biased region" description="Low complexity" evidence="1">
    <location>
        <begin position="264"/>
        <end position="282"/>
    </location>
</feature>
<feature type="chain" id="PRO_5029608290" description="TPM domain-containing protein" evidence="3">
    <location>
        <begin position="35"/>
        <end position="304"/>
    </location>
</feature>
<dbReference type="KEGG" id="acht:bsdcttw_44150"/>
<evidence type="ECO:0000256" key="3">
    <source>
        <dbReference type="SAM" id="SignalP"/>
    </source>
</evidence>
<dbReference type="Pfam" id="PF04536">
    <property type="entry name" value="TPM_phosphatase"/>
    <property type="match status" value="1"/>
</dbReference>
<reference evidence="5 6" key="1">
    <citation type="submission" date="2020-08" db="EMBL/GenBank/DDBJ databases">
        <title>Draft genome sequencing of an Anaerocolumna strain isolated from anoxic soil subjected to BSD treatment.</title>
        <authorList>
            <person name="Uek A."/>
            <person name="Tonouchi A."/>
        </authorList>
    </citation>
    <scope>NUCLEOTIDE SEQUENCE [LARGE SCALE GENOMIC DNA]</scope>
    <source>
        <strain evidence="5 6">CTTW</strain>
    </source>
</reference>
<dbReference type="AlphaFoldDB" id="A0A7M3S9V7"/>
<feature type="signal peptide" evidence="3">
    <location>
        <begin position="1"/>
        <end position="34"/>
    </location>
</feature>
<sequence>MNLISRKSTLPVFFLVFILIACTAVFLKAPQAAAAKEESTKQYVYDNYGLLTEAEVTDLTDTCIEYSDKAKADIIMVTDDLAGKDPKTYLEDFYDEKAFGYEEEFGSAVIMLVNMEEGNRSVTIQGYGKSEYYVNNDRTEYMLDDIQPLLKDGEYKKAFIQFAKESAYYMNEEKGVKETPASSDPNSGNYYGESSYDGPSNYYGQKEKNPLYNTFVQLGIALAIGAVTVGIMAANSGGRMTTTGRDYMDGSTSGITANRDEYLRTTTTRVKKPTPQTNDGGPRSSGGGGISSGGHSHSGGSRGF</sequence>
<proteinExistence type="predicted"/>
<feature type="domain" description="TPM" evidence="4">
    <location>
        <begin position="44"/>
        <end position="165"/>
    </location>
</feature>
<dbReference type="Gene3D" id="3.10.310.50">
    <property type="match status" value="1"/>
</dbReference>
<feature type="region of interest" description="Disordered" evidence="1">
    <location>
        <begin position="239"/>
        <end position="304"/>
    </location>
</feature>
<keyword evidence="6" id="KW-1185">Reference proteome</keyword>
<feature type="compositionally biased region" description="Polar residues" evidence="1">
    <location>
        <begin position="239"/>
        <end position="256"/>
    </location>
</feature>
<dbReference type="RefSeq" id="WP_185256948.1">
    <property type="nucleotide sequence ID" value="NZ_AP023368.1"/>
</dbReference>
<feature type="compositionally biased region" description="Gly residues" evidence="1">
    <location>
        <begin position="283"/>
        <end position="304"/>
    </location>
</feature>
<feature type="transmembrane region" description="Helical" evidence="2">
    <location>
        <begin position="215"/>
        <end position="235"/>
    </location>
</feature>
<reference evidence="5 6" key="2">
    <citation type="submission" date="2020-08" db="EMBL/GenBank/DDBJ databases">
        <authorList>
            <person name="Ueki A."/>
            <person name="Tonouchi A."/>
        </authorList>
    </citation>
    <scope>NUCLEOTIDE SEQUENCE [LARGE SCALE GENOMIC DNA]</scope>
    <source>
        <strain evidence="5 6">CTTW</strain>
    </source>
</reference>
<evidence type="ECO:0000313" key="6">
    <source>
        <dbReference type="Proteomes" id="UP000515703"/>
    </source>
</evidence>
<gene>
    <name evidence="5" type="ORF">bsdcttw_44150</name>
</gene>
<keyword evidence="2" id="KW-0812">Transmembrane</keyword>
<dbReference type="PROSITE" id="PS51257">
    <property type="entry name" value="PROKAR_LIPOPROTEIN"/>
    <property type="match status" value="1"/>
</dbReference>
<evidence type="ECO:0000256" key="1">
    <source>
        <dbReference type="SAM" id="MobiDB-lite"/>
    </source>
</evidence>
<evidence type="ECO:0000256" key="2">
    <source>
        <dbReference type="SAM" id="Phobius"/>
    </source>
</evidence>
<keyword evidence="3" id="KW-0732">Signal</keyword>
<dbReference type="EMBL" id="AP023368">
    <property type="protein sequence ID" value="BCK01375.1"/>
    <property type="molecule type" value="Genomic_DNA"/>
</dbReference>
<name>A0A7M3S9V7_9FIRM</name>
<evidence type="ECO:0000313" key="5">
    <source>
        <dbReference type="EMBL" id="BCK01375.1"/>
    </source>
</evidence>
<keyword evidence="2" id="KW-1133">Transmembrane helix</keyword>
<evidence type="ECO:0000259" key="4">
    <source>
        <dbReference type="Pfam" id="PF04536"/>
    </source>
</evidence>
<organism evidence="5 6">
    <name type="scientific">Anaerocolumna chitinilytica</name>
    <dbReference type="NCBI Taxonomy" id="1727145"/>
    <lineage>
        <taxon>Bacteria</taxon>
        <taxon>Bacillati</taxon>
        <taxon>Bacillota</taxon>
        <taxon>Clostridia</taxon>
        <taxon>Lachnospirales</taxon>
        <taxon>Lachnospiraceae</taxon>
        <taxon>Anaerocolumna</taxon>
    </lineage>
</organism>
<keyword evidence="2" id="KW-0472">Membrane</keyword>